<dbReference type="SMART" id="SM00369">
    <property type="entry name" value="LRR_TYP"/>
    <property type="match status" value="4"/>
</dbReference>
<reference evidence="14 15" key="1">
    <citation type="journal article" date="2021" name="Commun. Biol.">
        <title>The genome of Shorea leprosula (Dipterocarpaceae) highlights the ecological relevance of drought in aseasonal tropical rainforests.</title>
        <authorList>
            <person name="Ng K.K.S."/>
            <person name="Kobayashi M.J."/>
            <person name="Fawcett J.A."/>
            <person name="Hatakeyama M."/>
            <person name="Paape T."/>
            <person name="Ng C.H."/>
            <person name="Ang C.C."/>
            <person name="Tnah L.H."/>
            <person name="Lee C.T."/>
            <person name="Nishiyama T."/>
            <person name="Sese J."/>
            <person name="O'Brien M.J."/>
            <person name="Copetti D."/>
            <person name="Mohd Noor M.I."/>
            <person name="Ong R.C."/>
            <person name="Putra M."/>
            <person name="Sireger I.Z."/>
            <person name="Indrioko S."/>
            <person name="Kosugi Y."/>
            <person name="Izuno A."/>
            <person name="Isagi Y."/>
            <person name="Lee S.L."/>
            <person name="Shimizu K.K."/>
        </authorList>
    </citation>
    <scope>NUCLEOTIDE SEQUENCE [LARGE SCALE GENOMIC DNA]</scope>
    <source>
        <strain evidence="14">214</strain>
    </source>
</reference>
<feature type="domain" description="Leucine-rich repeat-containing N-terminal plant-type" evidence="13">
    <location>
        <begin position="25"/>
        <end position="62"/>
    </location>
</feature>
<dbReference type="InterPro" id="IPR003591">
    <property type="entry name" value="Leu-rich_rpt_typical-subtyp"/>
</dbReference>
<evidence type="ECO:0000256" key="12">
    <source>
        <dbReference type="SAM" id="SignalP"/>
    </source>
</evidence>
<keyword evidence="8" id="KW-1133">Transmembrane helix</keyword>
<evidence type="ECO:0000256" key="8">
    <source>
        <dbReference type="ARBA" id="ARBA00022989"/>
    </source>
</evidence>
<feature type="signal peptide" evidence="12">
    <location>
        <begin position="1"/>
        <end position="20"/>
    </location>
</feature>
<dbReference type="GO" id="GO:0005886">
    <property type="term" value="C:plasma membrane"/>
    <property type="evidence" value="ECO:0007669"/>
    <property type="project" value="UniProtKB-SubCell"/>
</dbReference>
<keyword evidence="7" id="KW-0677">Repeat</keyword>
<evidence type="ECO:0000256" key="6">
    <source>
        <dbReference type="ARBA" id="ARBA00022729"/>
    </source>
</evidence>
<dbReference type="Pfam" id="PF08263">
    <property type="entry name" value="LRRNT_2"/>
    <property type="match status" value="1"/>
</dbReference>
<dbReference type="AlphaFoldDB" id="A0AAV5LGN1"/>
<evidence type="ECO:0000256" key="3">
    <source>
        <dbReference type="ARBA" id="ARBA00022475"/>
    </source>
</evidence>
<evidence type="ECO:0000313" key="15">
    <source>
        <dbReference type="Proteomes" id="UP001054252"/>
    </source>
</evidence>
<evidence type="ECO:0000313" key="14">
    <source>
        <dbReference type="EMBL" id="GKV36240.1"/>
    </source>
</evidence>
<gene>
    <name evidence="14" type="ORF">SLEP1_g44389</name>
</gene>
<keyword evidence="4" id="KW-0433">Leucine-rich repeat</keyword>
<keyword evidence="15" id="KW-1185">Reference proteome</keyword>
<keyword evidence="11" id="KW-0325">Glycoprotein</keyword>
<comment type="caution">
    <text evidence="14">The sequence shown here is derived from an EMBL/GenBank/DDBJ whole genome shotgun (WGS) entry which is preliminary data.</text>
</comment>
<dbReference type="InterPro" id="IPR013210">
    <property type="entry name" value="LRR_N_plant-typ"/>
</dbReference>
<dbReference type="InterPro" id="IPR032675">
    <property type="entry name" value="LRR_dom_sf"/>
</dbReference>
<keyword evidence="9" id="KW-0472">Membrane</keyword>
<dbReference type="InterPro" id="IPR046956">
    <property type="entry name" value="RLP23-like"/>
</dbReference>
<protein>
    <recommendedName>
        <fullName evidence="13">Leucine-rich repeat-containing N-terminal plant-type domain-containing protein</fullName>
    </recommendedName>
</protein>
<dbReference type="PANTHER" id="PTHR48063:SF98">
    <property type="entry name" value="LRR RECEPTOR-LIKE SERINE_THREONINE-PROTEIN KINASE FLS2"/>
    <property type="match status" value="1"/>
</dbReference>
<proteinExistence type="inferred from homology"/>
<dbReference type="Proteomes" id="UP001054252">
    <property type="component" value="Unassembled WGS sequence"/>
</dbReference>
<evidence type="ECO:0000259" key="13">
    <source>
        <dbReference type="Pfam" id="PF08263"/>
    </source>
</evidence>
<accession>A0AAV5LGN1</accession>
<organism evidence="14 15">
    <name type="scientific">Rubroshorea leprosula</name>
    <dbReference type="NCBI Taxonomy" id="152421"/>
    <lineage>
        <taxon>Eukaryota</taxon>
        <taxon>Viridiplantae</taxon>
        <taxon>Streptophyta</taxon>
        <taxon>Embryophyta</taxon>
        <taxon>Tracheophyta</taxon>
        <taxon>Spermatophyta</taxon>
        <taxon>Magnoliopsida</taxon>
        <taxon>eudicotyledons</taxon>
        <taxon>Gunneridae</taxon>
        <taxon>Pentapetalae</taxon>
        <taxon>rosids</taxon>
        <taxon>malvids</taxon>
        <taxon>Malvales</taxon>
        <taxon>Dipterocarpaceae</taxon>
        <taxon>Rubroshorea</taxon>
    </lineage>
</organism>
<evidence type="ECO:0000256" key="7">
    <source>
        <dbReference type="ARBA" id="ARBA00022737"/>
    </source>
</evidence>
<comment type="subcellular location">
    <subcellularLocation>
        <location evidence="1">Cell membrane</location>
        <topology evidence="1">Single-pass type I membrane protein</topology>
    </subcellularLocation>
</comment>
<comment type="similarity">
    <text evidence="2">Belongs to the RLP family.</text>
</comment>
<keyword evidence="6 12" id="KW-0732">Signal</keyword>
<name>A0AAV5LGN1_9ROSI</name>
<evidence type="ECO:0000256" key="5">
    <source>
        <dbReference type="ARBA" id="ARBA00022692"/>
    </source>
</evidence>
<evidence type="ECO:0000256" key="10">
    <source>
        <dbReference type="ARBA" id="ARBA00023170"/>
    </source>
</evidence>
<evidence type="ECO:0000256" key="9">
    <source>
        <dbReference type="ARBA" id="ARBA00023136"/>
    </source>
</evidence>
<dbReference type="InterPro" id="IPR001611">
    <property type="entry name" value="Leu-rich_rpt"/>
</dbReference>
<keyword evidence="5" id="KW-0812">Transmembrane</keyword>
<keyword evidence="3" id="KW-1003">Cell membrane</keyword>
<evidence type="ECO:0000256" key="4">
    <source>
        <dbReference type="ARBA" id="ARBA00022614"/>
    </source>
</evidence>
<dbReference type="Pfam" id="PF00560">
    <property type="entry name" value="LRR_1"/>
    <property type="match status" value="7"/>
</dbReference>
<sequence>MNNLTILFFGFFSVTSFCNGVCIEREKQALLELKQGLVDPADILASWVANNGDCCGWKGVVCHNLTGHVLQLHLSAPTDYLDIYDSDDDFREDYATSQLSGKISHSLLHLKHLNYLNLSRNDFRGIQIPKFFGSLRSLRCLDLSRAGFAGKVPQYLRNLSNLQYLNLHGPIPCGFQNLTLLKHLDLSSNHFNSTIPDWLYNFSPLEFLNLMDNNLQGQISNAIGEMSSAIHLDLSGNNNLEGKIPSFFPTVDLNSNNVTGPLPPVSSNLYFLDLSNNGLSGSINHFLCHEMNATMAMQILNLGNNSLSGELPDCWTKWSSVNIIILSKNRFSGEIPSSIGTLRDLNSLHLQNNNLSEEIPSSLRNCIELQVLDLSENELDRNIPPWIGINLTKLIILSLRSNKFWGHVGAMA</sequence>
<evidence type="ECO:0000256" key="11">
    <source>
        <dbReference type="ARBA" id="ARBA00023180"/>
    </source>
</evidence>
<evidence type="ECO:0000256" key="1">
    <source>
        <dbReference type="ARBA" id="ARBA00004251"/>
    </source>
</evidence>
<dbReference type="FunFam" id="3.80.10.10:FF:000041">
    <property type="entry name" value="LRR receptor-like serine/threonine-protein kinase ERECTA"/>
    <property type="match status" value="1"/>
</dbReference>
<evidence type="ECO:0000256" key="2">
    <source>
        <dbReference type="ARBA" id="ARBA00009592"/>
    </source>
</evidence>
<dbReference type="EMBL" id="BPVZ01000115">
    <property type="protein sequence ID" value="GKV36240.1"/>
    <property type="molecule type" value="Genomic_DNA"/>
</dbReference>
<feature type="chain" id="PRO_5043327377" description="Leucine-rich repeat-containing N-terminal plant-type domain-containing protein" evidence="12">
    <location>
        <begin position="21"/>
        <end position="412"/>
    </location>
</feature>
<dbReference type="SUPFAM" id="SSF52047">
    <property type="entry name" value="RNI-like"/>
    <property type="match status" value="1"/>
</dbReference>
<dbReference type="Gene3D" id="3.80.10.10">
    <property type="entry name" value="Ribonuclease Inhibitor"/>
    <property type="match status" value="3"/>
</dbReference>
<dbReference type="PANTHER" id="PTHR48063">
    <property type="entry name" value="LRR RECEPTOR-LIKE KINASE"/>
    <property type="match status" value="1"/>
</dbReference>
<keyword evidence="10" id="KW-0675">Receptor</keyword>